<keyword evidence="3" id="KW-1185">Reference proteome</keyword>
<evidence type="ECO:0000256" key="1">
    <source>
        <dbReference type="SAM" id="Phobius"/>
    </source>
</evidence>
<keyword evidence="1" id="KW-0812">Transmembrane</keyword>
<dbReference type="EMBL" id="JABBNT010000001">
    <property type="protein sequence ID" value="NMM43846.1"/>
    <property type="molecule type" value="Genomic_DNA"/>
</dbReference>
<accession>A0A7Y0DZR9</accession>
<organism evidence="2 3">
    <name type="scientific">Pacificispira spongiicola</name>
    <dbReference type="NCBI Taxonomy" id="2729598"/>
    <lineage>
        <taxon>Bacteria</taxon>
        <taxon>Pseudomonadati</taxon>
        <taxon>Pseudomonadota</taxon>
        <taxon>Alphaproteobacteria</taxon>
        <taxon>Rhodospirillales</taxon>
        <taxon>Rhodospirillaceae</taxon>
        <taxon>Pacificispira</taxon>
    </lineage>
</organism>
<keyword evidence="1" id="KW-1133">Transmembrane helix</keyword>
<gene>
    <name evidence="2" type="ORF">HH303_05115</name>
</gene>
<dbReference type="RefSeq" id="WP_169624088.1">
    <property type="nucleotide sequence ID" value="NZ_JABBNT010000001.1"/>
</dbReference>
<reference evidence="2 3" key="1">
    <citation type="submission" date="2020-04" db="EMBL/GenBank/DDBJ databases">
        <title>Rhodospirillaceae bacterium KN72 isolated from deep sea.</title>
        <authorList>
            <person name="Zhang D.-C."/>
        </authorList>
    </citation>
    <scope>NUCLEOTIDE SEQUENCE [LARGE SCALE GENOMIC DNA]</scope>
    <source>
        <strain evidence="2 3">KN72</strain>
    </source>
</reference>
<comment type="caution">
    <text evidence="2">The sequence shown here is derived from an EMBL/GenBank/DDBJ whole genome shotgun (WGS) entry which is preliminary data.</text>
</comment>
<dbReference type="Proteomes" id="UP000539372">
    <property type="component" value="Unassembled WGS sequence"/>
</dbReference>
<name>A0A7Y0DZR9_9PROT</name>
<evidence type="ECO:0000313" key="3">
    <source>
        <dbReference type="Proteomes" id="UP000539372"/>
    </source>
</evidence>
<sequence length="68" mass="7616">MSEFFAPFTAWLNDLTGLGISIHGYISIFLALVGVFGLYIGLLYLIRLSHSSGVDDAVRDYRHPNQKQ</sequence>
<feature type="transmembrane region" description="Helical" evidence="1">
    <location>
        <begin position="20"/>
        <end position="46"/>
    </location>
</feature>
<dbReference type="AlphaFoldDB" id="A0A7Y0DZR9"/>
<proteinExistence type="predicted"/>
<protein>
    <submittedName>
        <fullName evidence="2">Uncharacterized protein</fullName>
    </submittedName>
</protein>
<keyword evidence="1" id="KW-0472">Membrane</keyword>
<evidence type="ECO:0000313" key="2">
    <source>
        <dbReference type="EMBL" id="NMM43846.1"/>
    </source>
</evidence>